<dbReference type="PRINTS" id="PR00837">
    <property type="entry name" value="V5TPXLIKE"/>
</dbReference>
<feature type="compositionally biased region" description="Low complexity" evidence="1">
    <location>
        <begin position="246"/>
        <end position="315"/>
    </location>
</feature>
<evidence type="ECO:0000313" key="4">
    <source>
        <dbReference type="RefSeq" id="XP_026273874.1"/>
    </source>
</evidence>
<evidence type="ECO:0000256" key="1">
    <source>
        <dbReference type="SAM" id="MobiDB-lite"/>
    </source>
</evidence>
<keyword evidence="3" id="KW-1185">Reference proteome</keyword>
<dbReference type="InterPro" id="IPR034113">
    <property type="entry name" value="SCP_GAPR1-like"/>
</dbReference>
<feature type="compositionally biased region" description="Low complexity" evidence="1">
    <location>
        <begin position="47"/>
        <end position="82"/>
    </location>
</feature>
<name>A0A6J1RY48_FRAOC</name>
<proteinExistence type="predicted"/>
<dbReference type="InterPro" id="IPR001283">
    <property type="entry name" value="CRISP-related"/>
</dbReference>
<dbReference type="Pfam" id="PF00188">
    <property type="entry name" value="CAP"/>
    <property type="match status" value="2"/>
</dbReference>
<dbReference type="PANTHER" id="PTHR10334">
    <property type="entry name" value="CYSTEINE-RICH SECRETORY PROTEIN-RELATED"/>
    <property type="match status" value="1"/>
</dbReference>
<dbReference type="KEGG" id="foc:113203410"/>
<dbReference type="Gene3D" id="3.40.33.10">
    <property type="entry name" value="CAP"/>
    <property type="match status" value="2"/>
</dbReference>
<feature type="compositionally biased region" description="Polar residues" evidence="1">
    <location>
        <begin position="28"/>
        <end position="37"/>
    </location>
</feature>
<feature type="region of interest" description="Disordered" evidence="1">
    <location>
        <begin position="1"/>
        <end position="170"/>
    </location>
</feature>
<dbReference type="FunFam" id="3.40.33.10:FF:000002">
    <property type="entry name" value="Golgi-associated plant pathogenesis-related protein 1"/>
    <property type="match status" value="2"/>
</dbReference>
<sequence length="657" mass="70448">MATAVQAAPLPPRTGRIPVPRPVRAARSLTSSPSMATSVLRPLNTNTARAAPGVAAARTPLGRATPGRAPAAAAAATTTTTTKPPVSRLASRTPSPGQGRAPRGLGRTADTVTTPSRGGSSSASGSSTLPSRTRRPTPRTTMPRVSSAPRLPLGPASMDLTRFTTSAHGHPEGALSRVIMVRKTEQRVFTSLQGSEIPKVETLTRETVETFRGNRTQRKVTTCQKRDGSLAGDLAELRSALSSGYTTPRTGRTTPGTGGTATPLTSVSSYAASGMSSADPGRRSPSSSPDRPGSRASHVSVTSRASSSSTTTQRLSKSKSRSLSDGESCFGEDFAQAFLATHNEYRARHGAHPLKLSKKLSRYSEEWAKRLASRGVIEHRNDSEHGENIFCSWSSNPAHTVAGDEPVHHWYSEIKDHKFGKEPTSLKTGHFTQVVWKDSRELGVAVARSRTGQVFVVANYSPPGNFVGCFAENVPPVGGFPSTPGAALSPVREGVEAGGSEDLAQEGLRLHNEYRRQHGVPALRLSTQLCEYARDWARTLAREDRFAHRPDGRYGENIFCAWSPDSGTGPSSRVGAKEACDTWYKEIKDHPFGQEPRLLKSGHFSQMVWKESKELGLGIARSKNGRTIIVANYHPRGNYIGQFADNVPRPTSGPHSS</sequence>
<gene>
    <name evidence="4" type="primary">LOC113203410</name>
</gene>
<dbReference type="AlphaFoldDB" id="A0A6J1RY48"/>
<evidence type="ECO:0000259" key="2">
    <source>
        <dbReference type="SMART" id="SM00198"/>
    </source>
</evidence>
<dbReference type="InterPro" id="IPR014044">
    <property type="entry name" value="CAP_dom"/>
</dbReference>
<feature type="domain" description="SCP" evidence="2">
    <location>
        <begin position="333"/>
        <end position="468"/>
    </location>
</feature>
<accession>A0A6J1RY48</accession>
<feature type="compositionally biased region" description="Low complexity" evidence="1">
    <location>
        <begin position="113"/>
        <end position="131"/>
    </location>
</feature>
<dbReference type="OrthoDB" id="337038at2759"/>
<feature type="compositionally biased region" description="Low complexity" evidence="1">
    <location>
        <begin position="138"/>
        <end position="147"/>
    </location>
</feature>
<dbReference type="GeneID" id="113203410"/>
<dbReference type="Proteomes" id="UP000504606">
    <property type="component" value="Unplaced"/>
</dbReference>
<feature type="region of interest" description="Disordered" evidence="1">
    <location>
        <begin position="241"/>
        <end position="327"/>
    </location>
</feature>
<dbReference type="SMART" id="SM00198">
    <property type="entry name" value="SCP"/>
    <property type="match status" value="2"/>
</dbReference>
<reference evidence="4" key="1">
    <citation type="submission" date="2025-08" db="UniProtKB">
        <authorList>
            <consortium name="RefSeq"/>
        </authorList>
    </citation>
    <scope>IDENTIFICATION</scope>
    <source>
        <tissue evidence="4">Whole organism</tissue>
    </source>
</reference>
<dbReference type="RefSeq" id="XP_026273874.1">
    <property type="nucleotide sequence ID" value="XM_026418089.2"/>
</dbReference>
<protein>
    <submittedName>
        <fullName evidence="4">Uncharacterized protein LOC113203410 isoform X1</fullName>
    </submittedName>
</protein>
<dbReference type="InterPro" id="IPR035940">
    <property type="entry name" value="CAP_sf"/>
</dbReference>
<dbReference type="SUPFAM" id="SSF55797">
    <property type="entry name" value="PR-1-like"/>
    <property type="match status" value="2"/>
</dbReference>
<dbReference type="GO" id="GO:0005576">
    <property type="term" value="C:extracellular region"/>
    <property type="evidence" value="ECO:0007669"/>
    <property type="project" value="UniProtKB-SubCell"/>
</dbReference>
<evidence type="ECO:0000313" key="3">
    <source>
        <dbReference type="Proteomes" id="UP000504606"/>
    </source>
</evidence>
<dbReference type="PROSITE" id="PS01009">
    <property type="entry name" value="CRISP_1"/>
    <property type="match status" value="2"/>
</dbReference>
<organism evidence="3 4">
    <name type="scientific">Frankliniella occidentalis</name>
    <name type="common">Western flower thrips</name>
    <name type="synonym">Euthrips occidentalis</name>
    <dbReference type="NCBI Taxonomy" id="133901"/>
    <lineage>
        <taxon>Eukaryota</taxon>
        <taxon>Metazoa</taxon>
        <taxon>Ecdysozoa</taxon>
        <taxon>Arthropoda</taxon>
        <taxon>Hexapoda</taxon>
        <taxon>Insecta</taxon>
        <taxon>Pterygota</taxon>
        <taxon>Neoptera</taxon>
        <taxon>Paraneoptera</taxon>
        <taxon>Thysanoptera</taxon>
        <taxon>Terebrantia</taxon>
        <taxon>Thripoidea</taxon>
        <taxon>Thripidae</taxon>
        <taxon>Frankliniella</taxon>
    </lineage>
</organism>
<feature type="domain" description="SCP" evidence="2">
    <location>
        <begin position="502"/>
        <end position="641"/>
    </location>
</feature>
<dbReference type="InterPro" id="IPR018244">
    <property type="entry name" value="Allrgn_V5/Tpx1_CS"/>
</dbReference>
<dbReference type="CDD" id="cd05382">
    <property type="entry name" value="CAP_GAPR1-like"/>
    <property type="match status" value="2"/>
</dbReference>